<name>A0A7X2D6A7_9PROT</name>
<protein>
    <recommendedName>
        <fullName evidence="4">Tail tape measure protein</fullName>
    </recommendedName>
</protein>
<dbReference type="Proteomes" id="UP000434582">
    <property type="component" value="Unassembled WGS sequence"/>
</dbReference>
<dbReference type="OrthoDB" id="7352414at2"/>
<gene>
    <name evidence="2" type="ORF">GHC57_18695</name>
</gene>
<dbReference type="EMBL" id="WIVE01000123">
    <property type="protein sequence ID" value="MQX38542.1"/>
    <property type="molecule type" value="Genomic_DNA"/>
</dbReference>
<evidence type="ECO:0000313" key="3">
    <source>
        <dbReference type="Proteomes" id="UP000434582"/>
    </source>
</evidence>
<evidence type="ECO:0000256" key="1">
    <source>
        <dbReference type="SAM" id="MobiDB-lite"/>
    </source>
</evidence>
<evidence type="ECO:0000313" key="2">
    <source>
        <dbReference type="EMBL" id="MQX38542.1"/>
    </source>
</evidence>
<evidence type="ECO:0008006" key="4">
    <source>
        <dbReference type="Google" id="ProtNLM"/>
    </source>
</evidence>
<feature type="compositionally biased region" description="Basic and acidic residues" evidence="1">
    <location>
        <begin position="616"/>
        <end position="632"/>
    </location>
</feature>
<sequence>MADMTYSLGIDLAGNLATRARTYSTALNRFSTSGQRSLRALSTAAGGLDRGLSSLGNRYTALLTGAGATQAIRLVGQMDAAMRRLATDAEAPLEKVMALKEQFFAHANEFRIDPDQVVAGVAEIVAITGDLDFAAKNMRTIAMGIQATGALGADVGTNIASYYNNLNIRDAEAVARMFDTQNQQAKAGAVGFRVAGREIAELTGQYATLRRTGEEAGRELFALQQVVTEVTGNAPETTTAIIGMIEAVTDENKAAFFRGAGIRLREDDGVTYRALPEIMKDVIRVTGGDPAELSKVFDQTAKTALAGLAKSYDADANTFGKLESLLAIRGDGSGLLADARLNADGFNAAARNILTAAERFADEQLSGPVQHLADALNSLTTEQQNAVMWGGLALGGGSLAYVGGKRVLGAFGRGGAGAVGPVAEGLGEALGRAGPTPVVVTNWPPGFAAGRGRTGAMGRYGAGAVGAVGAAGVGTAGTAVTTAAGTAALGQRLRLRMLGRAGGATALGLGAVEAGMALAEGDTAGAVEAGTSAVGAGAGAWMGAKALGAAGGAMFGPPGAVGGGLIGAVGGALVGSEIGHEIGGAMADEVIEALERFFNGLEPFSLQPLDGAFVTPERRESRRRDFDREMDRGGVMPGTGSGW</sequence>
<keyword evidence="3" id="KW-1185">Reference proteome</keyword>
<reference evidence="2 3" key="1">
    <citation type="submission" date="2019-10" db="EMBL/GenBank/DDBJ databases">
        <title>Draft whole-genome sequence of the purple nonsulfur photosynthetic bacterium Roseospira navarrensis DSM 15114.</title>
        <authorList>
            <person name="Kyndt J.A."/>
            <person name="Meyer T.E."/>
        </authorList>
    </citation>
    <scope>NUCLEOTIDE SEQUENCE [LARGE SCALE GENOMIC DNA]</scope>
    <source>
        <strain evidence="2 3">DSM 15114</strain>
    </source>
</reference>
<proteinExistence type="predicted"/>
<dbReference type="AlphaFoldDB" id="A0A7X2D6A7"/>
<feature type="region of interest" description="Disordered" evidence="1">
    <location>
        <begin position="616"/>
        <end position="643"/>
    </location>
</feature>
<organism evidence="2 3">
    <name type="scientific">Roseospira navarrensis</name>
    <dbReference type="NCBI Taxonomy" id="140058"/>
    <lineage>
        <taxon>Bacteria</taxon>
        <taxon>Pseudomonadati</taxon>
        <taxon>Pseudomonadota</taxon>
        <taxon>Alphaproteobacteria</taxon>
        <taxon>Rhodospirillales</taxon>
        <taxon>Rhodospirillaceae</taxon>
        <taxon>Roseospira</taxon>
    </lineage>
</organism>
<comment type="caution">
    <text evidence="2">The sequence shown here is derived from an EMBL/GenBank/DDBJ whole genome shotgun (WGS) entry which is preliminary data.</text>
</comment>
<dbReference type="RefSeq" id="WP_153347114.1">
    <property type="nucleotide sequence ID" value="NZ_WIVE01000123.1"/>
</dbReference>
<accession>A0A7X2D6A7</accession>